<evidence type="ECO:0000313" key="1">
    <source>
        <dbReference type="EMBL" id="GAC30174.1"/>
    </source>
</evidence>
<accession>K6YBQ5</accession>
<dbReference type="EMBL" id="BAEQ01000054">
    <property type="protein sequence ID" value="GAC30174.1"/>
    <property type="molecule type" value="Genomic_DNA"/>
</dbReference>
<name>K6YBQ5_9ALTE</name>
<dbReference type="Proteomes" id="UP000006251">
    <property type="component" value="Unassembled WGS sequence"/>
</dbReference>
<reference evidence="2" key="1">
    <citation type="journal article" date="2014" name="Environ. Microbiol.">
        <title>Comparative genomics of the marine bacterial genus Glaciecola reveals the high degree of genomic diversity and genomic characteristic for cold adaptation.</title>
        <authorList>
            <person name="Qin Q.L."/>
            <person name="Xie B.B."/>
            <person name="Yu Y."/>
            <person name="Shu Y.L."/>
            <person name="Rong J.C."/>
            <person name="Zhang Y.J."/>
            <person name="Zhao D.L."/>
            <person name="Chen X.L."/>
            <person name="Zhang X.Y."/>
            <person name="Chen B."/>
            <person name="Zhou B.C."/>
            <person name="Zhang Y.Z."/>
        </authorList>
    </citation>
    <scope>NUCLEOTIDE SEQUENCE [LARGE SCALE GENOMIC DNA]</scope>
    <source>
        <strain evidence="2">ACAM 615</strain>
    </source>
</reference>
<gene>
    <name evidence="1" type="ORF">GPAL_3326</name>
</gene>
<organism evidence="1 2">
    <name type="scientific">Brumicola pallidula DSM 14239 = ACAM 615</name>
    <dbReference type="NCBI Taxonomy" id="1121922"/>
    <lineage>
        <taxon>Bacteria</taxon>
        <taxon>Pseudomonadati</taxon>
        <taxon>Pseudomonadota</taxon>
        <taxon>Gammaproteobacteria</taxon>
        <taxon>Alteromonadales</taxon>
        <taxon>Alteromonadaceae</taxon>
        <taxon>Brumicola</taxon>
    </lineage>
</organism>
<evidence type="ECO:0000313" key="2">
    <source>
        <dbReference type="Proteomes" id="UP000006251"/>
    </source>
</evidence>
<proteinExistence type="predicted"/>
<dbReference type="AlphaFoldDB" id="K6YBQ5"/>
<protein>
    <submittedName>
        <fullName evidence="1">Uncharacterized protein</fullName>
    </submittedName>
</protein>
<sequence>MRGFDNVNPLPVFVQNMLVKELKAIAINFNGAPGVCFNK</sequence>
<comment type="caution">
    <text evidence="1">The sequence shown here is derived from an EMBL/GenBank/DDBJ whole genome shotgun (WGS) entry which is preliminary data.</text>
</comment>
<keyword evidence="2" id="KW-1185">Reference proteome</keyword>